<dbReference type="Proteomes" id="UP001062846">
    <property type="component" value="Chromosome 1"/>
</dbReference>
<proteinExistence type="predicted"/>
<evidence type="ECO:0000313" key="2">
    <source>
        <dbReference type="Proteomes" id="UP001062846"/>
    </source>
</evidence>
<reference evidence="1" key="1">
    <citation type="submission" date="2022-02" db="EMBL/GenBank/DDBJ databases">
        <title>Plant Genome Project.</title>
        <authorList>
            <person name="Zhang R.-G."/>
        </authorList>
    </citation>
    <scope>NUCLEOTIDE SEQUENCE</scope>
    <source>
        <strain evidence="1">AT1</strain>
    </source>
</reference>
<gene>
    <name evidence="1" type="ORF">RHMOL_Rhmol01G0167600</name>
</gene>
<organism evidence="1 2">
    <name type="scientific">Rhododendron molle</name>
    <name type="common">Chinese azalea</name>
    <name type="synonym">Azalea mollis</name>
    <dbReference type="NCBI Taxonomy" id="49168"/>
    <lineage>
        <taxon>Eukaryota</taxon>
        <taxon>Viridiplantae</taxon>
        <taxon>Streptophyta</taxon>
        <taxon>Embryophyta</taxon>
        <taxon>Tracheophyta</taxon>
        <taxon>Spermatophyta</taxon>
        <taxon>Magnoliopsida</taxon>
        <taxon>eudicotyledons</taxon>
        <taxon>Gunneridae</taxon>
        <taxon>Pentapetalae</taxon>
        <taxon>asterids</taxon>
        <taxon>Ericales</taxon>
        <taxon>Ericaceae</taxon>
        <taxon>Ericoideae</taxon>
        <taxon>Rhodoreae</taxon>
        <taxon>Rhododendron</taxon>
    </lineage>
</organism>
<comment type="caution">
    <text evidence="1">The sequence shown here is derived from an EMBL/GenBank/DDBJ whole genome shotgun (WGS) entry which is preliminary data.</text>
</comment>
<evidence type="ECO:0000313" key="1">
    <source>
        <dbReference type="EMBL" id="KAI8572033.1"/>
    </source>
</evidence>
<protein>
    <submittedName>
        <fullName evidence="1">Uncharacterized protein</fullName>
    </submittedName>
</protein>
<dbReference type="EMBL" id="CM046388">
    <property type="protein sequence ID" value="KAI8572033.1"/>
    <property type="molecule type" value="Genomic_DNA"/>
</dbReference>
<keyword evidence="2" id="KW-1185">Reference proteome</keyword>
<accession>A0ACC0Q5J2</accession>
<sequence>MDHAYQRYLRPRRLRPLIEVFQRAASEGARVGGGGWFWAMHSTADVGEGGSCRYDSTGRAVVGHHQHVPLPLRGDDSDALDFAAITGLRVGGEPIPYDPSIDVDDAALRWFLGRVPRHSRVRAVYDAGLFDWGGATLWTLYCFLGAASRGVGDTIGGYWRVIELWAYEVLGMFPPENTCTNPHLLPRELAWGKEYRRTKERRGQVMTFRRWLDNITGVHWDRWARLEADFLPRSREVTRS</sequence>
<name>A0ACC0Q5J2_RHOML</name>